<dbReference type="InterPro" id="IPR029045">
    <property type="entry name" value="ClpP/crotonase-like_dom_sf"/>
</dbReference>
<accession>A0A5J6WVN3</accession>
<evidence type="ECO:0000313" key="3">
    <source>
        <dbReference type="EMBL" id="QFI55199.1"/>
    </source>
</evidence>
<dbReference type="GO" id="GO:0008236">
    <property type="term" value="F:serine-type peptidase activity"/>
    <property type="evidence" value="ECO:0007669"/>
    <property type="project" value="InterPro"/>
</dbReference>
<dbReference type="SUPFAM" id="SSF52096">
    <property type="entry name" value="ClpP/crotonase"/>
    <property type="match status" value="1"/>
</dbReference>
<dbReference type="Proteomes" id="UP000594034">
    <property type="component" value="Chromosome"/>
</dbReference>
<sequence length="404" mass="44477">MSRPLNRLGTEWPHGWSFLSLSGMVLICIRNFRKGNVMRTSLGVMLALRLLGVLLLGWSGLGVAQSLSWQDACRRDLAVLPDFLSQNDAGGRWAERQQGEARLAQALDAAQQKVATVDNEAQCVRLLNDYLYHWRPGHLAVLPVQMKRGEQATPAAPTLEMLSDRTLLLTLPNFAPAQADALANLLDAHFSQLAETPNWIIDVRGNGGGLPQIYQPLLGWLLPRARIDYPGAFLVTQANVAAWARICHQQMADAPCDKAAQHLLTRLGKADRLWLPLGGMGPFSERAMPLQPNRPKQVAVLMDEGCASACEQFLLTARQGMGIKLVGRPSYGAIDYGELLAHPLPSGRLQLLYASARTTRSPDMALDGVGVQPDVLLPKPASRRAETVQVQLWLENGEWRNWSQ</sequence>
<organism evidence="3 4">
    <name type="scientific">Aeromonas simiae</name>
    <dbReference type="NCBI Taxonomy" id="218936"/>
    <lineage>
        <taxon>Bacteria</taxon>
        <taxon>Pseudomonadati</taxon>
        <taxon>Pseudomonadota</taxon>
        <taxon>Gammaproteobacteria</taxon>
        <taxon>Aeromonadales</taxon>
        <taxon>Aeromonadaceae</taxon>
        <taxon>Aeromonas</taxon>
    </lineage>
</organism>
<dbReference type="GO" id="GO:0004175">
    <property type="term" value="F:endopeptidase activity"/>
    <property type="evidence" value="ECO:0007669"/>
    <property type="project" value="TreeGrafter"/>
</dbReference>
<name>A0A5J6WVN3_9GAMM</name>
<dbReference type="Gene3D" id="3.90.226.10">
    <property type="entry name" value="2-enoyl-CoA Hydratase, Chain A, domain 1"/>
    <property type="match status" value="1"/>
</dbReference>
<keyword evidence="1" id="KW-1133">Transmembrane helix</keyword>
<keyword evidence="4" id="KW-1185">Reference proteome</keyword>
<gene>
    <name evidence="3" type="ORF">FE240_11195</name>
</gene>
<feature type="transmembrane region" description="Helical" evidence="1">
    <location>
        <begin position="41"/>
        <end position="61"/>
    </location>
</feature>
<dbReference type="EMBL" id="CP040449">
    <property type="protein sequence ID" value="QFI55199.1"/>
    <property type="molecule type" value="Genomic_DNA"/>
</dbReference>
<evidence type="ECO:0000259" key="2">
    <source>
        <dbReference type="Pfam" id="PF03572"/>
    </source>
</evidence>
<evidence type="ECO:0000256" key="1">
    <source>
        <dbReference type="SAM" id="Phobius"/>
    </source>
</evidence>
<keyword evidence="1" id="KW-0472">Membrane</keyword>
<dbReference type="GO" id="GO:0006508">
    <property type="term" value="P:proteolysis"/>
    <property type="evidence" value="ECO:0007669"/>
    <property type="project" value="InterPro"/>
</dbReference>
<dbReference type="AlphaFoldDB" id="A0A5J6WVN3"/>
<dbReference type="GO" id="GO:0007165">
    <property type="term" value="P:signal transduction"/>
    <property type="evidence" value="ECO:0007669"/>
    <property type="project" value="TreeGrafter"/>
</dbReference>
<dbReference type="Pfam" id="PF03572">
    <property type="entry name" value="Peptidase_S41"/>
    <property type="match status" value="1"/>
</dbReference>
<dbReference type="PANTHER" id="PTHR32060:SF30">
    <property type="entry name" value="CARBOXY-TERMINAL PROCESSING PROTEASE CTPA"/>
    <property type="match status" value="1"/>
</dbReference>
<dbReference type="KEGG" id="asim:FE240_11195"/>
<proteinExistence type="predicted"/>
<protein>
    <recommendedName>
        <fullName evidence="2">Tail specific protease domain-containing protein</fullName>
    </recommendedName>
</protein>
<dbReference type="PANTHER" id="PTHR32060">
    <property type="entry name" value="TAIL-SPECIFIC PROTEASE"/>
    <property type="match status" value="1"/>
</dbReference>
<feature type="domain" description="Tail specific protease" evidence="2">
    <location>
        <begin position="168"/>
        <end position="375"/>
    </location>
</feature>
<dbReference type="GO" id="GO:0030288">
    <property type="term" value="C:outer membrane-bounded periplasmic space"/>
    <property type="evidence" value="ECO:0007669"/>
    <property type="project" value="TreeGrafter"/>
</dbReference>
<feature type="transmembrane region" description="Helical" evidence="1">
    <location>
        <begin position="12"/>
        <end position="29"/>
    </location>
</feature>
<dbReference type="InterPro" id="IPR005151">
    <property type="entry name" value="Tail-specific_protease"/>
</dbReference>
<reference evidence="3 4" key="1">
    <citation type="submission" date="2019-05" db="EMBL/GenBank/DDBJ databases">
        <title>OXA-830, a novel chromosomally encoded expanded-spectrum class D beta-lactamase in Aeromonas simiae.</title>
        <authorList>
            <person name="Zhou W."/>
            <person name="Chen Q."/>
        </authorList>
    </citation>
    <scope>NUCLEOTIDE SEQUENCE [LARGE SCALE GENOMIC DNA]</scope>
    <source>
        <strain evidence="3 4">A6</strain>
    </source>
</reference>
<evidence type="ECO:0000313" key="4">
    <source>
        <dbReference type="Proteomes" id="UP000594034"/>
    </source>
</evidence>
<keyword evidence="1" id="KW-0812">Transmembrane</keyword>